<dbReference type="PROSITE" id="PS50206">
    <property type="entry name" value="RHODANESE_3"/>
    <property type="match status" value="2"/>
</dbReference>
<dbReference type="Pfam" id="PF00581">
    <property type="entry name" value="Rhodanese"/>
    <property type="match status" value="2"/>
</dbReference>
<sequence>MLKNRINFKKLSSLFLSFALIGSLFVGCANNKTSSDNDTKEKKSNAKLEQKYTDNSYLMNPEKLSKDLKKENLLIIDARSKKEYKKGHIPGAINVQWQYFTNTEGKSGDKGWGMLLSKDKLSEKFSDLGIDKNKDIIVYASNKKGWGEDGRIVWMLRMAGLNKSKMLNGGFVYWENNDFEISKDTSEPKKNNFKIENLDMKTYADTAWTKENINKAVILDAREEKEYKGATDFGEARGGHLPKAKLFTFNKVFNDDETLKSEKEIKDMLTKAGIKKDDQILTYCTAGIRSAHLALILKMVGYDNVKNYDGSYYRWAAEKDLKLEK</sequence>
<comment type="caution">
    <text evidence="6">The sequence shown here is derived from an EMBL/GenBank/DDBJ whole genome shotgun (WGS) entry which is preliminary data.</text>
</comment>
<dbReference type="PANTHER" id="PTHR43855:SF1">
    <property type="entry name" value="THIOSULFATE SULFURTRANSFERASE"/>
    <property type="match status" value="1"/>
</dbReference>
<protein>
    <recommendedName>
        <fullName evidence="1">thiosulfate sulfurtransferase</fullName>
        <ecNumber evidence="1">2.8.1.1</ecNumber>
    </recommendedName>
</protein>
<dbReference type="SMART" id="SM00450">
    <property type="entry name" value="RHOD"/>
    <property type="match status" value="2"/>
</dbReference>
<evidence type="ECO:0000256" key="2">
    <source>
        <dbReference type="ARBA" id="ARBA00022737"/>
    </source>
</evidence>
<feature type="chain" id="PRO_5046847334" description="thiosulfate sulfurtransferase" evidence="4">
    <location>
        <begin position="29"/>
        <end position="325"/>
    </location>
</feature>
<dbReference type="InterPro" id="IPR001763">
    <property type="entry name" value="Rhodanese-like_dom"/>
</dbReference>
<dbReference type="PANTHER" id="PTHR43855">
    <property type="entry name" value="THIOSULFATE SULFURTRANSFERASE"/>
    <property type="match status" value="1"/>
</dbReference>
<evidence type="ECO:0000256" key="3">
    <source>
        <dbReference type="ARBA" id="ARBA00047549"/>
    </source>
</evidence>
<dbReference type="CDD" id="cd01449">
    <property type="entry name" value="TST_Repeat_2"/>
    <property type="match status" value="1"/>
</dbReference>
<dbReference type="InterPro" id="IPR001307">
    <property type="entry name" value="Thiosulphate_STrfase_CS"/>
</dbReference>
<gene>
    <name evidence="6" type="ORF">GCM10008906_33240</name>
</gene>
<reference evidence="7" key="1">
    <citation type="journal article" date="2019" name="Int. J. Syst. Evol. Microbiol.">
        <title>The Global Catalogue of Microorganisms (GCM) 10K type strain sequencing project: providing services to taxonomists for standard genome sequencing and annotation.</title>
        <authorList>
            <consortium name="The Broad Institute Genomics Platform"/>
            <consortium name="The Broad Institute Genome Sequencing Center for Infectious Disease"/>
            <person name="Wu L."/>
            <person name="Ma J."/>
        </authorList>
    </citation>
    <scope>NUCLEOTIDE SEQUENCE [LARGE SCALE GENOMIC DNA]</scope>
    <source>
        <strain evidence="7">JCM 1407</strain>
    </source>
</reference>
<keyword evidence="4" id="KW-0732">Signal</keyword>
<evidence type="ECO:0000313" key="6">
    <source>
        <dbReference type="EMBL" id="GAA0746084.1"/>
    </source>
</evidence>
<dbReference type="InterPro" id="IPR036873">
    <property type="entry name" value="Rhodanese-like_dom_sf"/>
</dbReference>
<organism evidence="6 7">
    <name type="scientific">Clostridium oceanicum</name>
    <dbReference type="NCBI Taxonomy" id="1543"/>
    <lineage>
        <taxon>Bacteria</taxon>
        <taxon>Bacillati</taxon>
        <taxon>Bacillota</taxon>
        <taxon>Clostridia</taxon>
        <taxon>Eubacteriales</taxon>
        <taxon>Clostridiaceae</taxon>
        <taxon>Clostridium</taxon>
    </lineage>
</organism>
<proteinExistence type="predicted"/>
<keyword evidence="7" id="KW-1185">Reference proteome</keyword>
<name>A0ABP3V3V7_9CLOT</name>
<dbReference type="EC" id="2.8.1.1" evidence="1"/>
<comment type="catalytic activity">
    <reaction evidence="3">
        <text>thiosulfate + hydrogen cyanide = thiocyanate + sulfite + 2 H(+)</text>
        <dbReference type="Rhea" id="RHEA:16881"/>
        <dbReference type="ChEBI" id="CHEBI:15378"/>
        <dbReference type="ChEBI" id="CHEBI:17359"/>
        <dbReference type="ChEBI" id="CHEBI:18022"/>
        <dbReference type="ChEBI" id="CHEBI:18407"/>
        <dbReference type="ChEBI" id="CHEBI:33542"/>
        <dbReference type="EC" id="2.8.1.1"/>
    </reaction>
</comment>
<dbReference type="InterPro" id="IPR051126">
    <property type="entry name" value="Thiosulfate_sulfurtransferase"/>
</dbReference>
<dbReference type="Gene3D" id="3.40.250.10">
    <property type="entry name" value="Rhodanese-like domain"/>
    <property type="match status" value="2"/>
</dbReference>
<dbReference type="RefSeq" id="WP_343763461.1">
    <property type="nucleotide sequence ID" value="NZ_BAAACG010000019.1"/>
</dbReference>
<dbReference type="Proteomes" id="UP001501510">
    <property type="component" value="Unassembled WGS sequence"/>
</dbReference>
<dbReference type="CDD" id="cd01448">
    <property type="entry name" value="TST_Repeat_1"/>
    <property type="match status" value="1"/>
</dbReference>
<dbReference type="PROSITE" id="PS00380">
    <property type="entry name" value="RHODANESE_1"/>
    <property type="match status" value="1"/>
</dbReference>
<dbReference type="SUPFAM" id="SSF52821">
    <property type="entry name" value="Rhodanese/Cell cycle control phosphatase"/>
    <property type="match status" value="2"/>
</dbReference>
<dbReference type="PROSITE" id="PS51257">
    <property type="entry name" value="PROKAR_LIPOPROTEIN"/>
    <property type="match status" value="1"/>
</dbReference>
<evidence type="ECO:0000256" key="4">
    <source>
        <dbReference type="SAM" id="SignalP"/>
    </source>
</evidence>
<keyword evidence="2" id="KW-0677">Repeat</keyword>
<accession>A0ABP3V3V7</accession>
<evidence type="ECO:0000313" key="7">
    <source>
        <dbReference type="Proteomes" id="UP001501510"/>
    </source>
</evidence>
<feature type="domain" description="Rhodanese" evidence="5">
    <location>
        <begin position="212"/>
        <end position="324"/>
    </location>
</feature>
<dbReference type="EMBL" id="BAAACG010000019">
    <property type="protein sequence ID" value="GAA0746084.1"/>
    <property type="molecule type" value="Genomic_DNA"/>
</dbReference>
<evidence type="ECO:0000256" key="1">
    <source>
        <dbReference type="ARBA" id="ARBA00012245"/>
    </source>
</evidence>
<feature type="domain" description="Rhodanese" evidence="5">
    <location>
        <begin position="69"/>
        <end position="183"/>
    </location>
</feature>
<feature type="signal peptide" evidence="4">
    <location>
        <begin position="1"/>
        <end position="28"/>
    </location>
</feature>
<evidence type="ECO:0000259" key="5">
    <source>
        <dbReference type="PROSITE" id="PS50206"/>
    </source>
</evidence>